<dbReference type="RefSeq" id="WP_034676616.1">
    <property type="nucleotide sequence ID" value="NZ_FPAP01000001.1"/>
</dbReference>
<evidence type="ECO:0000313" key="2">
    <source>
        <dbReference type="Proteomes" id="UP000028713"/>
    </source>
</evidence>
<sequence>MFVACMTREEFITRSIKASIFLAGGSLLVSCLNEDRDFINTGFDNSHIKNLIQPIYLVSENLDVNAVKAESAFLLSKWTVVKELITYGYITSSQMIPENIVFNSKFKIVRLNEHQSCIIFNRPIRTYLPNTFRGIEYRYTIYEELREKFLEKKVVF</sequence>
<organism evidence="1 2">
    <name type="scientific">Chryseobacterium formosense</name>
    <dbReference type="NCBI Taxonomy" id="236814"/>
    <lineage>
        <taxon>Bacteria</taxon>
        <taxon>Pseudomonadati</taxon>
        <taxon>Bacteroidota</taxon>
        <taxon>Flavobacteriia</taxon>
        <taxon>Flavobacteriales</taxon>
        <taxon>Weeksellaceae</taxon>
        <taxon>Chryseobacterium group</taxon>
        <taxon>Chryseobacterium</taxon>
    </lineage>
</organism>
<reference evidence="1 2" key="1">
    <citation type="submission" date="2014-07" db="EMBL/GenBank/DDBJ databases">
        <title>Genome of Chryseobacterium formosense LMG 24722.</title>
        <authorList>
            <person name="Pipes S.E."/>
            <person name="Stropko S.J."/>
            <person name="Newman J.D."/>
        </authorList>
    </citation>
    <scope>NUCLEOTIDE SEQUENCE [LARGE SCALE GENOMIC DNA]</scope>
    <source>
        <strain evidence="1 2">LMG 24722</strain>
    </source>
</reference>
<protein>
    <submittedName>
        <fullName evidence="1">Uncharacterized protein</fullName>
    </submittedName>
</protein>
<dbReference type="STRING" id="236814.IX39_12125"/>
<dbReference type="EMBL" id="JPRP01000001">
    <property type="protein sequence ID" value="KFF01323.1"/>
    <property type="molecule type" value="Genomic_DNA"/>
</dbReference>
<accession>A0A085ZA59</accession>
<comment type="caution">
    <text evidence="1">The sequence shown here is derived from an EMBL/GenBank/DDBJ whole genome shotgun (WGS) entry which is preliminary data.</text>
</comment>
<dbReference type="Proteomes" id="UP000028713">
    <property type="component" value="Unassembled WGS sequence"/>
</dbReference>
<keyword evidence="2" id="KW-1185">Reference proteome</keyword>
<gene>
    <name evidence="1" type="ORF">IX39_12125</name>
</gene>
<dbReference type="AlphaFoldDB" id="A0A085ZA59"/>
<evidence type="ECO:0000313" key="1">
    <source>
        <dbReference type="EMBL" id="KFF01323.1"/>
    </source>
</evidence>
<name>A0A085ZA59_9FLAO</name>
<proteinExistence type="predicted"/>